<reference evidence="5" key="2">
    <citation type="submission" date="2025-09" db="UniProtKB">
        <authorList>
            <consortium name="Ensembl"/>
        </authorList>
    </citation>
    <scope>IDENTIFICATION</scope>
</reference>
<comment type="caution">
    <text evidence="1">Lacks conserved residue(s) required for the propagation of feature annotation.</text>
</comment>
<dbReference type="Gene3D" id="2.10.25.10">
    <property type="entry name" value="Laminin"/>
    <property type="match status" value="1"/>
</dbReference>
<feature type="disulfide bond" evidence="1">
    <location>
        <begin position="427"/>
        <end position="436"/>
    </location>
</feature>
<evidence type="ECO:0000313" key="5">
    <source>
        <dbReference type="Ensembl" id="ENSGMOP00000011471.2"/>
    </source>
</evidence>
<feature type="signal peptide" evidence="3">
    <location>
        <begin position="1"/>
        <end position="21"/>
    </location>
</feature>
<protein>
    <submittedName>
        <fullName evidence="5">N-acetylglucosamine-1-phosphodiester alpha-N-acetylglucosaminidase</fullName>
    </submittedName>
</protein>
<dbReference type="Pfam" id="PF09992">
    <property type="entry name" value="NAGPA"/>
    <property type="match status" value="1"/>
</dbReference>
<dbReference type="GO" id="GO:0033299">
    <property type="term" value="P:secretion of lysosomal enzymes"/>
    <property type="evidence" value="ECO:0007669"/>
    <property type="project" value="TreeGrafter"/>
</dbReference>
<dbReference type="PANTHER" id="PTHR40446">
    <property type="entry name" value="N-ACETYLGLUCOSAMINE-1-PHOSPHODIESTER ALPHA-N-ACETYLGLUCOSAMINIDASE"/>
    <property type="match status" value="1"/>
</dbReference>
<name>A0A8C5F714_GADMO</name>
<dbReference type="GeneID" id="115553571"/>
<proteinExistence type="predicted"/>
<dbReference type="PROSITE" id="PS00022">
    <property type="entry name" value="EGF_1"/>
    <property type="match status" value="1"/>
</dbReference>
<dbReference type="GeneTree" id="ENSGT01030000234566"/>
<dbReference type="InterPro" id="IPR018711">
    <property type="entry name" value="NAGPA"/>
</dbReference>
<dbReference type="Proteomes" id="UP000694546">
    <property type="component" value="Chromosome 11"/>
</dbReference>
<gene>
    <name evidence="5" type="primary">nagpa</name>
</gene>
<evidence type="ECO:0000256" key="2">
    <source>
        <dbReference type="SAM" id="MobiDB-lite"/>
    </source>
</evidence>
<dbReference type="Ensembl" id="ENSGMOT00000011783.2">
    <property type="protein sequence ID" value="ENSGMOP00000011471.2"/>
    <property type="gene ID" value="ENSGMOG00000010715.2"/>
</dbReference>
<feature type="compositionally biased region" description="Polar residues" evidence="2">
    <location>
        <begin position="579"/>
        <end position="588"/>
    </location>
</feature>
<dbReference type="RefSeq" id="XP_030225796.1">
    <property type="nucleotide sequence ID" value="XM_030369936.1"/>
</dbReference>
<dbReference type="InterPro" id="IPR000742">
    <property type="entry name" value="EGF"/>
</dbReference>
<keyword evidence="3" id="KW-0732">Signal</keyword>
<organism evidence="5 6">
    <name type="scientific">Gadus morhua</name>
    <name type="common">Atlantic cod</name>
    <dbReference type="NCBI Taxonomy" id="8049"/>
    <lineage>
        <taxon>Eukaryota</taxon>
        <taxon>Metazoa</taxon>
        <taxon>Chordata</taxon>
        <taxon>Craniata</taxon>
        <taxon>Vertebrata</taxon>
        <taxon>Euteleostomi</taxon>
        <taxon>Actinopterygii</taxon>
        <taxon>Neopterygii</taxon>
        <taxon>Teleostei</taxon>
        <taxon>Neoteleostei</taxon>
        <taxon>Acanthomorphata</taxon>
        <taxon>Zeiogadaria</taxon>
        <taxon>Gadariae</taxon>
        <taxon>Gadiformes</taxon>
        <taxon>Gadoidei</taxon>
        <taxon>Gadidae</taxon>
        <taxon>Gadus</taxon>
    </lineage>
</organism>
<evidence type="ECO:0000313" key="6">
    <source>
        <dbReference type="Proteomes" id="UP000694546"/>
    </source>
</evidence>
<dbReference type="AlphaFoldDB" id="A0A8C5F714"/>
<dbReference type="CDD" id="cd00055">
    <property type="entry name" value="EGF_Lam"/>
    <property type="match status" value="1"/>
</dbReference>
<dbReference type="Gene3D" id="2.170.300.10">
    <property type="entry name" value="Tie2 ligand-binding domain superfamily"/>
    <property type="match status" value="1"/>
</dbReference>
<keyword evidence="1" id="KW-0245">EGF-like domain</keyword>
<evidence type="ECO:0000256" key="1">
    <source>
        <dbReference type="PROSITE-ProRule" id="PRU00076"/>
    </source>
</evidence>
<dbReference type="InterPro" id="IPR002049">
    <property type="entry name" value="LE_dom"/>
</dbReference>
<dbReference type="OrthoDB" id="192253at2759"/>
<reference evidence="5" key="1">
    <citation type="submission" date="2025-08" db="UniProtKB">
        <authorList>
            <consortium name="Ensembl"/>
        </authorList>
    </citation>
    <scope>IDENTIFICATION</scope>
</reference>
<accession>A0A8C5F714</accession>
<keyword evidence="1" id="KW-1015">Disulfide bond</keyword>
<feature type="region of interest" description="Disordered" evidence="2">
    <location>
        <begin position="561"/>
        <end position="588"/>
    </location>
</feature>
<sequence>MATVSARCLWLLLLWLGVLHSETQHNRVSMNDDLLLPYAKRHGSAHSHRHIRDCQSVVHGNVTYETWPSSQHGGAPLAESSVFVSDARGATQWAYGHMTTVHDPLRTLSVLEPGGPGGCGFNHRATVAETEEAAGCLFSQNAGFFNTSTGQCLGNIVSDGRLVRDSNGVQNAQFGIRKDGTLVLGYLSEEDVTDQGNPFVQLVSGVGWLLRKGQVYINQSIQAECDNTQETGSLNKFVNVVSGRTAIGHDADGKVVLFHVDGQTGVRGMSLWEVANFLKKNGVVNAINLDGGGSATFVVNSSLASYPSDHCKPDARWRCARAVSTILCVHPRHCHPRDCSGHGECLQGVCRCLEGWRGAGCEGLVCQPPACGAHGVCTSGGCVCDAGWSGHNCSEECMQGFYGDSCNQTCACANGGSCDPVHGRCTCRPGFHSDLCQQECPLGFHGASCSEECHCEDQCPCDPQTGSCTNPLREAVNLTLQRAGHCLARKMFTTWRQEEATEIQPYLTEQTWLIIAIGLSSLLLASLVVHLRRAFPASAGHGRISDRRDYSCVPLTDINKVSQPRKAGVEPDDSDSQDETWSLRSGGS</sequence>
<dbReference type="PANTHER" id="PTHR40446:SF2">
    <property type="entry name" value="N-ACETYLGLUCOSAMINE-1-PHOSPHODIESTER ALPHA-N-ACETYLGLUCOSAMINIDASE"/>
    <property type="match status" value="1"/>
</dbReference>
<dbReference type="SMART" id="SM00181">
    <property type="entry name" value="EGF"/>
    <property type="match status" value="3"/>
</dbReference>
<keyword evidence="6" id="KW-1185">Reference proteome</keyword>
<dbReference type="Pfam" id="PF23106">
    <property type="entry name" value="EGF_Teneurin"/>
    <property type="match status" value="2"/>
</dbReference>
<feature type="domain" description="EGF-like" evidence="4">
    <location>
        <begin position="402"/>
        <end position="437"/>
    </location>
</feature>
<evidence type="ECO:0000256" key="3">
    <source>
        <dbReference type="SAM" id="SignalP"/>
    </source>
</evidence>
<dbReference type="OMA" id="ECVMGEC"/>
<feature type="chain" id="PRO_5047512534" evidence="3">
    <location>
        <begin position="22"/>
        <end position="588"/>
    </location>
</feature>
<dbReference type="PROSITE" id="PS50026">
    <property type="entry name" value="EGF_3"/>
    <property type="match status" value="1"/>
</dbReference>
<evidence type="ECO:0000259" key="4">
    <source>
        <dbReference type="PROSITE" id="PS50026"/>
    </source>
</evidence>